<evidence type="ECO:0000259" key="1">
    <source>
        <dbReference type="Pfam" id="PF13480"/>
    </source>
</evidence>
<feature type="domain" description="BioF2-like acetyltransferase" evidence="1">
    <location>
        <begin position="169"/>
        <end position="315"/>
    </location>
</feature>
<accession>C7QDA1</accession>
<name>C7QDA1_CATAD</name>
<organism evidence="2 3">
    <name type="scientific">Catenulispora acidiphila (strain DSM 44928 / JCM 14897 / NBRC 102108 / NRRL B-24433 / ID139908)</name>
    <dbReference type="NCBI Taxonomy" id="479433"/>
    <lineage>
        <taxon>Bacteria</taxon>
        <taxon>Bacillati</taxon>
        <taxon>Actinomycetota</taxon>
        <taxon>Actinomycetes</taxon>
        <taxon>Catenulisporales</taxon>
        <taxon>Catenulisporaceae</taxon>
        <taxon>Catenulispora</taxon>
    </lineage>
</organism>
<protein>
    <submittedName>
        <fullName evidence="2">Protein involved in cellulose biosynthesis (CelD)</fullName>
    </submittedName>
</protein>
<dbReference type="SUPFAM" id="SSF55729">
    <property type="entry name" value="Acyl-CoA N-acyltransferases (Nat)"/>
    <property type="match status" value="1"/>
</dbReference>
<dbReference type="OrthoDB" id="9808976at2"/>
<reference evidence="2 3" key="1">
    <citation type="journal article" date="2009" name="Stand. Genomic Sci.">
        <title>Complete genome sequence of Catenulispora acidiphila type strain (ID 139908).</title>
        <authorList>
            <person name="Copeland A."/>
            <person name="Lapidus A."/>
            <person name="Glavina Del Rio T."/>
            <person name="Nolan M."/>
            <person name="Lucas S."/>
            <person name="Chen F."/>
            <person name="Tice H."/>
            <person name="Cheng J.F."/>
            <person name="Bruce D."/>
            <person name="Goodwin L."/>
            <person name="Pitluck S."/>
            <person name="Mikhailova N."/>
            <person name="Pati A."/>
            <person name="Ivanova N."/>
            <person name="Mavromatis K."/>
            <person name="Chen A."/>
            <person name="Palaniappan K."/>
            <person name="Chain P."/>
            <person name="Land M."/>
            <person name="Hauser L."/>
            <person name="Chang Y.J."/>
            <person name="Jeffries C.D."/>
            <person name="Chertkov O."/>
            <person name="Brettin T."/>
            <person name="Detter J.C."/>
            <person name="Han C."/>
            <person name="Ali Z."/>
            <person name="Tindall B.J."/>
            <person name="Goker M."/>
            <person name="Bristow J."/>
            <person name="Eisen J.A."/>
            <person name="Markowitz V."/>
            <person name="Hugenholtz P."/>
            <person name="Kyrpides N.C."/>
            <person name="Klenk H.P."/>
        </authorList>
    </citation>
    <scope>NUCLEOTIDE SEQUENCE [LARGE SCALE GENOMIC DNA]</scope>
    <source>
        <strain evidence="3">DSM 44928 / JCM 14897 / NBRC 102108 / NRRL B-24433 / ID139908</strain>
    </source>
</reference>
<dbReference type="InParanoid" id="C7QDA1"/>
<keyword evidence="3" id="KW-1185">Reference proteome</keyword>
<dbReference type="KEGG" id="cai:Caci_3792"/>
<dbReference type="RefSeq" id="WP_015792423.1">
    <property type="nucleotide sequence ID" value="NC_013131.1"/>
</dbReference>
<dbReference type="InterPro" id="IPR038740">
    <property type="entry name" value="BioF2-like_GNAT_dom"/>
</dbReference>
<sequence>MNDVEIVARSGTVLLEDPSWDSLVDEAGTPFQSRRFLLPWWRDTRIKSPGSQLLAVEVVDGLRTVGVCAFELSGGLLSFAGGQDVVDYMGPVSAEGREKEVAQALARWVLEGAEWSSARLGGLTPAEVTARELIEAVLCRVPTARVETYDQAPGIDGAPHGYLTLLNSKRRLDVLRKRNRLVEEVGEVRLEASTPGTLPEALDRLLVWKSAAGTATADFVEEYGRLLADLLGELALGGSGHVVELCAGDRRLASAIVLRHRTTTYLYNMAYDPALISDAAVGLAPGVVLVSYLVEQALDANCRFDFLKGAQDYKRRLGGVPRDLAAIIVER</sequence>
<dbReference type="EMBL" id="CP001700">
    <property type="protein sequence ID" value="ACU72694.1"/>
    <property type="molecule type" value="Genomic_DNA"/>
</dbReference>
<evidence type="ECO:0000313" key="2">
    <source>
        <dbReference type="EMBL" id="ACU72694.1"/>
    </source>
</evidence>
<dbReference type="AlphaFoldDB" id="C7QDA1"/>
<dbReference type="HOGENOM" id="CLU_046277_1_0_11"/>
<dbReference type="Proteomes" id="UP000000851">
    <property type="component" value="Chromosome"/>
</dbReference>
<dbReference type="InterPro" id="IPR016181">
    <property type="entry name" value="Acyl_CoA_acyltransferase"/>
</dbReference>
<dbReference type="eggNOG" id="COG5653">
    <property type="taxonomic scope" value="Bacteria"/>
</dbReference>
<dbReference type="Pfam" id="PF13480">
    <property type="entry name" value="Acetyltransf_6"/>
    <property type="match status" value="1"/>
</dbReference>
<proteinExistence type="predicted"/>
<evidence type="ECO:0000313" key="3">
    <source>
        <dbReference type="Proteomes" id="UP000000851"/>
    </source>
</evidence>
<dbReference type="STRING" id="479433.Caci_3792"/>
<gene>
    <name evidence="2" type="ordered locus">Caci_3792</name>
</gene>